<dbReference type="PANTHER" id="PTHR42760">
    <property type="entry name" value="SHORT-CHAIN DEHYDROGENASES/REDUCTASES FAMILY MEMBER"/>
    <property type="match status" value="1"/>
</dbReference>
<reference evidence="4" key="1">
    <citation type="submission" date="2016-05" db="EMBL/GenBank/DDBJ databases">
        <title>Lichen genome sequencing reveals its rich biosynthetic potential.</title>
        <authorList>
            <person name="Bertrand R.L."/>
            <person name="Abdel-Hameed M."/>
            <person name="Sorensen J.L."/>
        </authorList>
    </citation>
    <scope>NUCLEOTIDE SEQUENCE</scope>
</reference>
<accession>A0A1Z1C484</accession>
<dbReference type="PRINTS" id="PR00080">
    <property type="entry name" value="SDRFAMILY"/>
</dbReference>
<dbReference type="InterPro" id="IPR036291">
    <property type="entry name" value="NAD(P)-bd_dom_sf"/>
</dbReference>
<dbReference type="SUPFAM" id="SSF51735">
    <property type="entry name" value="NAD(P)-binding Rossmann-fold domains"/>
    <property type="match status" value="1"/>
</dbReference>
<reference evidence="5" key="2">
    <citation type="submission" date="2017-12" db="EMBL/GenBank/DDBJ databases">
        <title>Genome Sequencing Reveals a Rich Biosynthetic Potential.</title>
        <authorList>
            <person name="Bertrand R.L."/>
            <person name="Abdel-Hameed M.E."/>
            <person name="Sorensen J.L."/>
        </authorList>
    </citation>
    <scope>NUCLEOTIDE SEQUENCE</scope>
</reference>
<organism evidence="4">
    <name type="scientific">Cladonia uncialis subsp. uncialis</name>
    <dbReference type="NCBI Taxonomy" id="180999"/>
    <lineage>
        <taxon>Eukaryota</taxon>
        <taxon>Fungi</taxon>
        <taxon>Dikarya</taxon>
        <taxon>Ascomycota</taxon>
        <taxon>Pezizomycotina</taxon>
        <taxon>Lecanoromycetes</taxon>
        <taxon>OSLEUM clade</taxon>
        <taxon>Lecanoromycetidae</taxon>
        <taxon>Lecanorales</taxon>
        <taxon>Lecanorineae</taxon>
        <taxon>Cladoniaceae</taxon>
        <taxon>Cladonia</taxon>
    </lineage>
</organism>
<dbReference type="InterPro" id="IPR002347">
    <property type="entry name" value="SDR_fam"/>
</dbReference>
<dbReference type="EMBL" id="KX264255">
    <property type="protein sequence ID" value="ANM86407.1"/>
    <property type="molecule type" value="Genomic_DNA"/>
</dbReference>
<evidence type="ECO:0000256" key="1">
    <source>
        <dbReference type="ARBA" id="ARBA00006484"/>
    </source>
</evidence>
<evidence type="ECO:0000256" key="2">
    <source>
        <dbReference type="ARBA" id="ARBA00023002"/>
    </source>
</evidence>
<dbReference type="Pfam" id="PF00106">
    <property type="entry name" value="adh_short"/>
    <property type="match status" value="1"/>
</dbReference>
<dbReference type="PRINTS" id="PR00081">
    <property type="entry name" value="GDHRDH"/>
</dbReference>
<dbReference type="Gene3D" id="3.40.50.720">
    <property type="entry name" value="NAD(P)-binding Rossmann-like Domain"/>
    <property type="match status" value="1"/>
</dbReference>
<dbReference type="GO" id="GO:0016616">
    <property type="term" value="F:oxidoreductase activity, acting on the CH-OH group of donors, NAD or NADP as acceptor"/>
    <property type="evidence" value="ECO:0007669"/>
    <property type="project" value="TreeGrafter"/>
</dbReference>
<keyword evidence="2" id="KW-0560">Oxidoreductase</keyword>
<name>A0A1Z1C484_CLAUC</name>
<dbReference type="PANTHER" id="PTHR42760:SF37">
    <property type="entry name" value="CLAVALDEHYDE DEHYDROGENASE"/>
    <property type="match status" value="1"/>
</dbReference>
<dbReference type="CDD" id="cd05233">
    <property type="entry name" value="SDR_c"/>
    <property type="match status" value="1"/>
</dbReference>
<comment type="similarity">
    <text evidence="1 3">Belongs to the short-chain dehydrogenases/reductases (SDR) family.</text>
</comment>
<sequence length="319" mass="34514">MPPPKGTPNILEGPGDYEVTSIIHNDTYPAIDPSKANLSGKAVFISGGSKGLGRSMALSFAKAGASKIAVGARSDMSQLAKDVEAAAASATRSAPKVLLLKLDVTNEQSVEKAAAEVEKEFGKLDILVNNAGILGQFGMIADSNPQKWWQVLDVNVRGAYLVTRAFIPLVLKGIDDKFIINVTSVGAHLANPSLSAYQVSKLALLKFSQLVNAEYAPQGVVSLCIHPGNCLTDIMGPPEKLADHLKPIFIETPELSADSIVYLTSEKRDWLGGRYINCTWDLRELMAKKDEIVNEDKLKFDSSFKFPFEKQVVFCSDTV</sequence>
<protein>
    <submittedName>
        <fullName evidence="4">Putative oxidoreductase</fullName>
    </submittedName>
</protein>
<evidence type="ECO:0000313" key="4">
    <source>
        <dbReference type="EMBL" id="ANM86407.1"/>
    </source>
</evidence>
<dbReference type="AlphaFoldDB" id="A0A1Z1C484"/>
<proteinExistence type="inferred from homology"/>
<dbReference type="EMBL" id="MG777491">
    <property type="protein sequence ID" value="AUW31109.1"/>
    <property type="molecule type" value="Genomic_DNA"/>
</dbReference>
<evidence type="ECO:0000256" key="3">
    <source>
        <dbReference type="RuleBase" id="RU000363"/>
    </source>
</evidence>
<evidence type="ECO:0000313" key="5">
    <source>
        <dbReference type="EMBL" id="AUW31109.1"/>
    </source>
</evidence>